<organism evidence="2 3">
    <name type="scientific">Xylaria grammica</name>
    <dbReference type="NCBI Taxonomy" id="363999"/>
    <lineage>
        <taxon>Eukaryota</taxon>
        <taxon>Fungi</taxon>
        <taxon>Dikarya</taxon>
        <taxon>Ascomycota</taxon>
        <taxon>Pezizomycotina</taxon>
        <taxon>Sordariomycetes</taxon>
        <taxon>Xylariomycetidae</taxon>
        <taxon>Xylariales</taxon>
        <taxon>Xylariaceae</taxon>
        <taxon>Xylaria</taxon>
    </lineage>
</organism>
<comment type="caution">
    <text evidence="2">The sequence shown here is derived from an EMBL/GenBank/DDBJ whole genome shotgun (WGS) entry which is preliminary data.</text>
</comment>
<feature type="region of interest" description="Disordered" evidence="1">
    <location>
        <begin position="114"/>
        <end position="247"/>
    </location>
</feature>
<accession>A0A439CM37</accession>
<evidence type="ECO:0000313" key="3">
    <source>
        <dbReference type="Proteomes" id="UP000286045"/>
    </source>
</evidence>
<dbReference type="AlphaFoldDB" id="A0A439CM37"/>
<dbReference type="Proteomes" id="UP000286045">
    <property type="component" value="Unassembled WGS sequence"/>
</dbReference>
<gene>
    <name evidence="2" type="ORF">EKO27_g11879</name>
</gene>
<proteinExistence type="predicted"/>
<feature type="compositionally biased region" description="Low complexity" evidence="1">
    <location>
        <begin position="140"/>
        <end position="172"/>
    </location>
</feature>
<protein>
    <submittedName>
        <fullName evidence="2">Uncharacterized protein</fullName>
    </submittedName>
</protein>
<name>A0A439CM37_9PEZI</name>
<dbReference type="EMBL" id="RYZI01000881">
    <property type="protein sequence ID" value="RWA03227.1"/>
    <property type="molecule type" value="Genomic_DNA"/>
</dbReference>
<evidence type="ECO:0000313" key="2">
    <source>
        <dbReference type="EMBL" id="RWA03227.1"/>
    </source>
</evidence>
<reference evidence="2 3" key="1">
    <citation type="submission" date="2018-12" db="EMBL/GenBank/DDBJ databases">
        <title>Draft genome sequence of Xylaria grammica IHI A82.</title>
        <authorList>
            <person name="Buettner E."/>
            <person name="Kellner H."/>
        </authorList>
    </citation>
    <scope>NUCLEOTIDE SEQUENCE [LARGE SCALE GENOMIC DNA]</scope>
    <source>
        <strain evidence="2 3">IHI A82</strain>
    </source>
</reference>
<feature type="compositionally biased region" description="Low complexity" evidence="1">
    <location>
        <begin position="204"/>
        <end position="219"/>
    </location>
</feature>
<sequence>MPSSSPTVSDPMRLPVNATNSWIIRHARDLVDYDSYDVEKWLDGIDDNYDVVDEKYGGMNHGKFPDHDVEMMGVTAAVARHPAGALDEYDPDHVAFSQLSIVERLEAMAVELESGYGGDNGTESSSFITSPEDLSDTDDSSSFSASSSPSSYYSFLPSDSLEGDSLLSDRSSTNPGSTAGPEISRVDEKHSPASYPSMEPLSLPYTAPATAATQAEAAPHPVHIPIAVPDRPTSTTEQKETPTPENAARNPCPCFCFCFCFHGGASPPLGVRDPAQPFTSAEPAG</sequence>
<evidence type="ECO:0000256" key="1">
    <source>
        <dbReference type="SAM" id="MobiDB-lite"/>
    </source>
</evidence>
<keyword evidence="3" id="KW-1185">Reference proteome</keyword>